<dbReference type="PROSITE" id="PS51160">
    <property type="entry name" value="ACYLPHOSPHATASE_3"/>
    <property type="match status" value="1"/>
</dbReference>
<feature type="active site" evidence="4">
    <location>
        <position position="21"/>
    </location>
</feature>
<evidence type="ECO:0000256" key="5">
    <source>
        <dbReference type="RuleBase" id="RU004168"/>
    </source>
</evidence>
<evidence type="ECO:0000313" key="7">
    <source>
        <dbReference type="EMBL" id="MBB5698659.1"/>
    </source>
</evidence>
<reference evidence="7 8" key="1">
    <citation type="submission" date="2020-08" db="EMBL/GenBank/DDBJ databases">
        <title>Genomic Encyclopedia of Type Strains, Phase IV (KMG-IV): sequencing the most valuable type-strain genomes for metagenomic binning, comparative biology and taxonomic classification.</title>
        <authorList>
            <person name="Goeker M."/>
        </authorList>
    </citation>
    <scope>NUCLEOTIDE SEQUENCE [LARGE SCALE GENOMIC DNA]</scope>
    <source>
        <strain evidence="7 8">DSM 27244</strain>
    </source>
</reference>
<dbReference type="SUPFAM" id="SSF54975">
    <property type="entry name" value="Acylphosphatase/BLUF domain-like"/>
    <property type="match status" value="1"/>
</dbReference>
<dbReference type="EMBL" id="JACIJJ010000003">
    <property type="protein sequence ID" value="MBB5698659.1"/>
    <property type="molecule type" value="Genomic_DNA"/>
</dbReference>
<dbReference type="GO" id="GO:0003998">
    <property type="term" value="F:acylphosphatase activity"/>
    <property type="evidence" value="ECO:0007669"/>
    <property type="project" value="UniProtKB-EC"/>
</dbReference>
<organism evidence="7 8">
    <name type="scientific">Sphingomonas yantingensis</name>
    <dbReference type="NCBI Taxonomy" id="1241761"/>
    <lineage>
        <taxon>Bacteria</taxon>
        <taxon>Pseudomonadati</taxon>
        <taxon>Pseudomonadota</taxon>
        <taxon>Alphaproteobacteria</taxon>
        <taxon>Sphingomonadales</taxon>
        <taxon>Sphingomonadaceae</taxon>
        <taxon>Sphingomonas</taxon>
    </lineage>
</organism>
<dbReference type="Proteomes" id="UP000557739">
    <property type="component" value="Unassembled WGS sequence"/>
</dbReference>
<evidence type="ECO:0000256" key="3">
    <source>
        <dbReference type="ARBA" id="ARBA00047645"/>
    </source>
</evidence>
<dbReference type="EC" id="3.6.1.7" evidence="2 4"/>
<evidence type="ECO:0000256" key="4">
    <source>
        <dbReference type="PROSITE-ProRule" id="PRU00520"/>
    </source>
</evidence>
<comment type="catalytic activity">
    <reaction evidence="3 4">
        <text>an acyl phosphate + H2O = a carboxylate + phosphate + H(+)</text>
        <dbReference type="Rhea" id="RHEA:14965"/>
        <dbReference type="ChEBI" id="CHEBI:15377"/>
        <dbReference type="ChEBI" id="CHEBI:15378"/>
        <dbReference type="ChEBI" id="CHEBI:29067"/>
        <dbReference type="ChEBI" id="CHEBI:43474"/>
        <dbReference type="ChEBI" id="CHEBI:59918"/>
        <dbReference type="EC" id="3.6.1.7"/>
    </reaction>
</comment>
<feature type="active site" evidence="4">
    <location>
        <position position="39"/>
    </location>
</feature>
<comment type="caution">
    <text evidence="7">The sequence shown here is derived from an EMBL/GenBank/DDBJ whole genome shotgun (WGS) entry which is preliminary data.</text>
</comment>
<dbReference type="PROSITE" id="PS00151">
    <property type="entry name" value="ACYLPHOSPHATASE_2"/>
    <property type="match status" value="1"/>
</dbReference>
<dbReference type="Gene3D" id="3.30.70.100">
    <property type="match status" value="1"/>
</dbReference>
<sequence length="95" mass="10507">MTVMTTQRLIVSGRVQGVGYRDYTVRQAKALGVTGWVRNTRDGRVEMLASGDDEALERFVEACRSGPALARVDAIDARPDNEERSAKGFTKRFTA</sequence>
<dbReference type="PANTHER" id="PTHR47268:SF4">
    <property type="entry name" value="ACYLPHOSPHATASE"/>
    <property type="match status" value="1"/>
</dbReference>
<keyword evidence="8" id="KW-1185">Reference proteome</keyword>
<comment type="similarity">
    <text evidence="1 5">Belongs to the acylphosphatase family.</text>
</comment>
<evidence type="ECO:0000256" key="1">
    <source>
        <dbReference type="ARBA" id="ARBA00005614"/>
    </source>
</evidence>
<keyword evidence="4 7" id="KW-0378">Hydrolase</keyword>
<protein>
    <recommendedName>
        <fullName evidence="2 4">acylphosphatase</fullName>
        <ecNumber evidence="2 4">3.6.1.7</ecNumber>
    </recommendedName>
</protein>
<dbReference type="Pfam" id="PF00708">
    <property type="entry name" value="Acylphosphatase"/>
    <property type="match status" value="1"/>
</dbReference>
<dbReference type="PANTHER" id="PTHR47268">
    <property type="entry name" value="ACYLPHOSPHATASE"/>
    <property type="match status" value="1"/>
</dbReference>
<dbReference type="InterPro" id="IPR001792">
    <property type="entry name" value="Acylphosphatase-like_dom"/>
</dbReference>
<dbReference type="RefSeq" id="WP_343053231.1">
    <property type="nucleotide sequence ID" value="NZ_JACIJJ010000003.1"/>
</dbReference>
<proteinExistence type="inferred from homology"/>
<dbReference type="PRINTS" id="PR00112">
    <property type="entry name" value="ACYLPHPHTASE"/>
</dbReference>
<accession>A0A7W9AQT0</accession>
<name>A0A7W9AQT0_9SPHN</name>
<dbReference type="InterPro" id="IPR017968">
    <property type="entry name" value="Acylphosphatase_CS"/>
</dbReference>
<evidence type="ECO:0000313" key="8">
    <source>
        <dbReference type="Proteomes" id="UP000557739"/>
    </source>
</evidence>
<evidence type="ECO:0000256" key="2">
    <source>
        <dbReference type="ARBA" id="ARBA00012150"/>
    </source>
</evidence>
<dbReference type="InterPro" id="IPR020456">
    <property type="entry name" value="Acylphosphatase"/>
</dbReference>
<dbReference type="InterPro" id="IPR036046">
    <property type="entry name" value="Acylphosphatase-like_dom_sf"/>
</dbReference>
<feature type="domain" description="Acylphosphatase-like" evidence="6">
    <location>
        <begin position="6"/>
        <end position="93"/>
    </location>
</feature>
<evidence type="ECO:0000259" key="6">
    <source>
        <dbReference type="PROSITE" id="PS51160"/>
    </source>
</evidence>
<gene>
    <name evidence="7" type="ORF">FHR19_002014</name>
</gene>
<dbReference type="AlphaFoldDB" id="A0A7W9AQT0"/>